<gene>
    <name evidence="1" type="ORF">GCM10022408_30040</name>
</gene>
<dbReference type="InterPro" id="IPR015943">
    <property type="entry name" value="WD40/YVTN_repeat-like_dom_sf"/>
</dbReference>
<dbReference type="Pfam" id="PF16819">
    <property type="entry name" value="DUF5074"/>
    <property type="match status" value="1"/>
</dbReference>
<dbReference type="InterPro" id="IPR011964">
    <property type="entry name" value="YVTN_b-propeller_repeat"/>
</dbReference>
<comment type="caution">
    <text evidence="1">The sequence shown here is derived from an EMBL/GenBank/DDBJ whole genome shotgun (WGS) entry which is preliminary data.</text>
</comment>
<sequence>MFPRLPYPALLTRLTFTGITALTLLGCDPKTTEVPVPEVRTNSVFIINEGTYNQPNGSVSVFDVAAAKVTSPDIFQAANGRPLLSNVTQSMTVVGQQGYIVANNSNKIEVVTLPSFKSVGTITAGLKLPRYLVAASADKAYVSEWVTPTFPTPGPGRVSVIDLRTNTVTRTIVVGKAPEEMLLAGGKLFVTNSEENTVTVINTATDVVETTLTVGPAPASLALDNNGRLWVLGNGVTNYSNPALSTKGSLTDFAPTPPYTVRKRDFASDLGYLARLRTNGTRDQFYVKTDAAVYRLSPADAALPTKPFLTRGSFDIYGLNIDPNDNTVYVGVAPTFTAPGKFIRYTSAGKAIDSAAVGIGPNGFIFY</sequence>
<dbReference type="NCBIfam" id="TIGR02276">
    <property type="entry name" value="beta_rpt_yvtn"/>
    <property type="match status" value="1"/>
</dbReference>
<evidence type="ECO:0000313" key="1">
    <source>
        <dbReference type="EMBL" id="GAA4014794.1"/>
    </source>
</evidence>
<dbReference type="PANTHER" id="PTHR47197:SF3">
    <property type="entry name" value="DIHYDRO-HEME D1 DEHYDROGENASE"/>
    <property type="match status" value="1"/>
</dbReference>
<accession>A0ABP7SQ05</accession>
<dbReference type="EMBL" id="BAABDJ010000035">
    <property type="protein sequence ID" value="GAA4014794.1"/>
    <property type="molecule type" value="Genomic_DNA"/>
</dbReference>
<dbReference type="InterPro" id="IPR051200">
    <property type="entry name" value="Host-pathogen_enzymatic-act"/>
</dbReference>
<dbReference type="SUPFAM" id="SSF63825">
    <property type="entry name" value="YWTD domain"/>
    <property type="match status" value="1"/>
</dbReference>
<dbReference type="InterPro" id="IPR031815">
    <property type="entry name" value="DUF5074"/>
</dbReference>
<evidence type="ECO:0008006" key="3">
    <source>
        <dbReference type="Google" id="ProtNLM"/>
    </source>
</evidence>
<proteinExistence type="predicted"/>
<protein>
    <recommendedName>
        <fullName evidence="3">YncE family protein</fullName>
    </recommendedName>
</protein>
<dbReference type="Proteomes" id="UP001500567">
    <property type="component" value="Unassembled WGS sequence"/>
</dbReference>
<keyword evidence="2" id="KW-1185">Reference proteome</keyword>
<dbReference type="Gene3D" id="2.130.10.10">
    <property type="entry name" value="YVTN repeat-like/Quinoprotein amine dehydrogenase"/>
    <property type="match status" value="1"/>
</dbReference>
<reference evidence="2" key="1">
    <citation type="journal article" date="2019" name="Int. J. Syst. Evol. Microbiol.">
        <title>The Global Catalogue of Microorganisms (GCM) 10K type strain sequencing project: providing services to taxonomists for standard genome sequencing and annotation.</title>
        <authorList>
            <consortium name="The Broad Institute Genomics Platform"/>
            <consortium name="The Broad Institute Genome Sequencing Center for Infectious Disease"/>
            <person name="Wu L."/>
            <person name="Ma J."/>
        </authorList>
    </citation>
    <scope>NUCLEOTIDE SEQUENCE [LARGE SCALE GENOMIC DNA]</scope>
    <source>
        <strain evidence="2">JCM 17224</strain>
    </source>
</reference>
<dbReference type="PROSITE" id="PS51257">
    <property type="entry name" value="PROKAR_LIPOPROTEIN"/>
    <property type="match status" value="1"/>
</dbReference>
<name>A0ABP7SQ05_9BACT</name>
<dbReference type="PANTHER" id="PTHR47197">
    <property type="entry name" value="PROTEIN NIRF"/>
    <property type="match status" value="1"/>
</dbReference>
<evidence type="ECO:0000313" key="2">
    <source>
        <dbReference type="Proteomes" id="UP001500567"/>
    </source>
</evidence>
<dbReference type="RefSeq" id="WP_345074104.1">
    <property type="nucleotide sequence ID" value="NZ_BAABDJ010000035.1"/>
</dbReference>
<organism evidence="1 2">
    <name type="scientific">Hymenobacter fastidiosus</name>
    <dbReference type="NCBI Taxonomy" id="486264"/>
    <lineage>
        <taxon>Bacteria</taxon>
        <taxon>Pseudomonadati</taxon>
        <taxon>Bacteroidota</taxon>
        <taxon>Cytophagia</taxon>
        <taxon>Cytophagales</taxon>
        <taxon>Hymenobacteraceae</taxon>
        <taxon>Hymenobacter</taxon>
    </lineage>
</organism>